<evidence type="ECO:0000313" key="4">
    <source>
        <dbReference type="Proteomes" id="UP000799302"/>
    </source>
</evidence>
<protein>
    <recommendedName>
        <fullName evidence="2">CREG-like beta-barrel domain-containing protein</fullName>
    </recommendedName>
</protein>
<evidence type="ECO:0000259" key="2">
    <source>
        <dbReference type="Pfam" id="PF13883"/>
    </source>
</evidence>
<sequence length="246" mass="27777">MKSTILISTFLASSTAAFAVLPQSWKSTLPSIRKDESATRIPTIPESAAMARRILRKESIGTLSTVYNSNPTHPDIEGTPLGLMDYFADCEPTTGNPTLLGMHISSSFRNAAAGSNITLSIRWHPPTSTPYSAMSMPRFALIGQVERIDYTDVFKNAIPLCYGRSHPDAVVWMPGNRIHESFWMRLVVKEIYWLGGFGDRAFIGFIPLNIWQDVTEEDIENIRLPGEEDKEESSLMHKWFDRRFEF</sequence>
<keyword evidence="1" id="KW-0732">Signal</keyword>
<dbReference type="Gene3D" id="2.30.110.10">
    <property type="entry name" value="Electron Transport, Fmn-binding Protein, Chain A"/>
    <property type="match status" value="1"/>
</dbReference>
<dbReference type="InterPro" id="IPR055343">
    <property type="entry name" value="CREG_beta-barrel"/>
</dbReference>
<dbReference type="PANTHER" id="PTHR37273:SF1">
    <property type="entry name" value="ADL397C-AP"/>
    <property type="match status" value="1"/>
</dbReference>
<dbReference type="OrthoDB" id="2138282at2759"/>
<dbReference type="PANTHER" id="PTHR37273">
    <property type="entry name" value="CHROMOSOME 8, WHOLE GENOME SHOTGUN SEQUENCE"/>
    <property type="match status" value="1"/>
</dbReference>
<dbReference type="EMBL" id="MU004235">
    <property type="protein sequence ID" value="KAF2668971.1"/>
    <property type="molecule type" value="Genomic_DNA"/>
</dbReference>
<dbReference type="SUPFAM" id="SSF50475">
    <property type="entry name" value="FMN-binding split barrel"/>
    <property type="match status" value="1"/>
</dbReference>
<dbReference type="AlphaFoldDB" id="A0A6A6UBK2"/>
<reference evidence="3" key="1">
    <citation type="journal article" date="2020" name="Stud. Mycol.">
        <title>101 Dothideomycetes genomes: a test case for predicting lifestyles and emergence of pathogens.</title>
        <authorList>
            <person name="Haridas S."/>
            <person name="Albert R."/>
            <person name="Binder M."/>
            <person name="Bloem J."/>
            <person name="Labutti K."/>
            <person name="Salamov A."/>
            <person name="Andreopoulos B."/>
            <person name="Baker S."/>
            <person name="Barry K."/>
            <person name="Bills G."/>
            <person name="Bluhm B."/>
            <person name="Cannon C."/>
            <person name="Castanera R."/>
            <person name="Culley D."/>
            <person name="Daum C."/>
            <person name="Ezra D."/>
            <person name="Gonzalez J."/>
            <person name="Henrissat B."/>
            <person name="Kuo A."/>
            <person name="Liang C."/>
            <person name="Lipzen A."/>
            <person name="Lutzoni F."/>
            <person name="Magnuson J."/>
            <person name="Mondo S."/>
            <person name="Nolan M."/>
            <person name="Ohm R."/>
            <person name="Pangilinan J."/>
            <person name="Park H.-J."/>
            <person name="Ramirez L."/>
            <person name="Alfaro M."/>
            <person name="Sun H."/>
            <person name="Tritt A."/>
            <person name="Yoshinaga Y."/>
            <person name="Zwiers L.-H."/>
            <person name="Turgeon B."/>
            <person name="Goodwin S."/>
            <person name="Spatafora J."/>
            <person name="Crous P."/>
            <person name="Grigoriev I."/>
        </authorList>
    </citation>
    <scope>NUCLEOTIDE SEQUENCE</scope>
    <source>
        <strain evidence="3">CBS 115976</strain>
    </source>
</reference>
<proteinExistence type="predicted"/>
<gene>
    <name evidence="3" type="ORF">BT63DRAFT_439723</name>
</gene>
<evidence type="ECO:0000256" key="1">
    <source>
        <dbReference type="SAM" id="SignalP"/>
    </source>
</evidence>
<dbReference type="InterPro" id="IPR012349">
    <property type="entry name" value="Split_barrel_FMN-bd"/>
</dbReference>
<evidence type="ECO:0000313" key="3">
    <source>
        <dbReference type="EMBL" id="KAF2668971.1"/>
    </source>
</evidence>
<organism evidence="3 4">
    <name type="scientific">Microthyrium microscopicum</name>
    <dbReference type="NCBI Taxonomy" id="703497"/>
    <lineage>
        <taxon>Eukaryota</taxon>
        <taxon>Fungi</taxon>
        <taxon>Dikarya</taxon>
        <taxon>Ascomycota</taxon>
        <taxon>Pezizomycotina</taxon>
        <taxon>Dothideomycetes</taxon>
        <taxon>Dothideomycetes incertae sedis</taxon>
        <taxon>Microthyriales</taxon>
        <taxon>Microthyriaceae</taxon>
        <taxon>Microthyrium</taxon>
    </lineage>
</organism>
<accession>A0A6A6UBK2</accession>
<keyword evidence="4" id="KW-1185">Reference proteome</keyword>
<dbReference type="Pfam" id="PF13883">
    <property type="entry name" value="CREG_beta-barrel"/>
    <property type="match status" value="1"/>
</dbReference>
<name>A0A6A6UBK2_9PEZI</name>
<feature type="signal peptide" evidence="1">
    <location>
        <begin position="1"/>
        <end position="19"/>
    </location>
</feature>
<feature type="domain" description="CREG-like beta-barrel" evidence="2">
    <location>
        <begin position="42"/>
        <end position="203"/>
    </location>
</feature>
<feature type="chain" id="PRO_5025360430" description="CREG-like beta-barrel domain-containing protein" evidence="1">
    <location>
        <begin position="20"/>
        <end position="246"/>
    </location>
</feature>
<dbReference type="Proteomes" id="UP000799302">
    <property type="component" value="Unassembled WGS sequence"/>
</dbReference>